<dbReference type="CDD" id="cd00298">
    <property type="entry name" value="ACD_sHsps_p23-like"/>
    <property type="match status" value="1"/>
</dbReference>
<reference evidence="1" key="1">
    <citation type="journal article" date="2014" name="Int. J. Syst. Evol. Microbiol.">
        <title>Complete genome sequence of Corynebacterium casei LMG S-19264T (=DSM 44701T), isolated from a smear-ripened cheese.</title>
        <authorList>
            <consortium name="US DOE Joint Genome Institute (JGI-PGF)"/>
            <person name="Walter F."/>
            <person name="Albersmeier A."/>
            <person name="Kalinowski J."/>
            <person name="Ruckert C."/>
        </authorList>
    </citation>
    <scope>NUCLEOTIDE SEQUENCE</scope>
    <source>
        <strain evidence="1">CGMCC 1.12777</strain>
    </source>
</reference>
<reference evidence="1" key="2">
    <citation type="submission" date="2020-09" db="EMBL/GenBank/DDBJ databases">
        <authorList>
            <person name="Sun Q."/>
            <person name="Zhou Y."/>
        </authorList>
    </citation>
    <scope>NUCLEOTIDE SEQUENCE</scope>
    <source>
        <strain evidence="1">CGMCC 1.12777</strain>
    </source>
</reference>
<proteinExistence type="predicted"/>
<dbReference type="AlphaFoldDB" id="A0A8J2ZZ14"/>
<comment type="caution">
    <text evidence="1">The sequence shown here is derived from an EMBL/GenBank/DDBJ whole genome shotgun (WGS) entry which is preliminary data.</text>
</comment>
<name>A0A8J2ZZ14_9BACL</name>
<gene>
    <name evidence="1" type="ORF">GCM10007096_38370</name>
</gene>
<organism evidence="1 2">
    <name type="scientific">Pullulanibacillus pueri</name>
    <dbReference type="NCBI Taxonomy" id="1437324"/>
    <lineage>
        <taxon>Bacteria</taxon>
        <taxon>Bacillati</taxon>
        <taxon>Bacillota</taxon>
        <taxon>Bacilli</taxon>
        <taxon>Bacillales</taxon>
        <taxon>Sporolactobacillaceae</taxon>
        <taxon>Pullulanibacillus</taxon>
    </lineage>
</organism>
<dbReference type="SUPFAM" id="SSF49764">
    <property type="entry name" value="HSP20-like chaperones"/>
    <property type="match status" value="1"/>
</dbReference>
<dbReference type="RefSeq" id="WP_188498994.1">
    <property type="nucleotide sequence ID" value="NZ_BMFV01000042.1"/>
</dbReference>
<dbReference type="Gene3D" id="2.60.40.790">
    <property type="match status" value="1"/>
</dbReference>
<evidence type="ECO:0008006" key="3">
    <source>
        <dbReference type="Google" id="ProtNLM"/>
    </source>
</evidence>
<keyword evidence="2" id="KW-1185">Reference proteome</keyword>
<dbReference type="Proteomes" id="UP000656813">
    <property type="component" value="Unassembled WGS sequence"/>
</dbReference>
<sequence>MGPFINPDDIKSYIESFKKPFMNGQMPNNEEIQRLVMDSVDQFLPEFLRGKTSAQNQQPNEDYQVFETHDFVIARLPLKQEAHHPPKLLMDTYHLYIQGLPNNDKELTIKLPAPIRPKNAKAELKNGILEVRMQKRGPEPMSEISVT</sequence>
<protein>
    <recommendedName>
        <fullName evidence="3">Hsp20/alpha crystallin family protein</fullName>
    </recommendedName>
</protein>
<accession>A0A8J2ZZ14</accession>
<evidence type="ECO:0000313" key="2">
    <source>
        <dbReference type="Proteomes" id="UP000656813"/>
    </source>
</evidence>
<evidence type="ECO:0000313" key="1">
    <source>
        <dbReference type="EMBL" id="GGH87717.1"/>
    </source>
</evidence>
<dbReference type="EMBL" id="BMFV01000042">
    <property type="protein sequence ID" value="GGH87717.1"/>
    <property type="molecule type" value="Genomic_DNA"/>
</dbReference>
<dbReference type="InterPro" id="IPR008978">
    <property type="entry name" value="HSP20-like_chaperone"/>
</dbReference>